<comment type="catalytic activity">
    <reaction evidence="7">
        <text>dTDP-beta-L-rhamnose + L-arginyl-[protein] = N(omega)-(alpha-L-rhamnosyl)-L-arginyl-[protein] + dTDP + H(+)</text>
        <dbReference type="Rhea" id="RHEA:66692"/>
        <dbReference type="Rhea" id="RHEA-COMP:10532"/>
        <dbReference type="Rhea" id="RHEA-COMP:17096"/>
        <dbReference type="ChEBI" id="CHEBI:15378"/>
        <dbReference type="ChEBI" id="CHEBI:29965"/>
        <dbReference type="ChEBI" id="CHEBI:57510"/>
        <dbReference type="ChEBI" id="CHEBI:58369"/>
        <dbReference type="ChEBI" id="CHEBI:167445"/>
    </reaction>
    <physiologicalReaction direction="left-to-right" evidence="7">
        <dbReference type="Rhea" id="RHEA:66693"/>
    </physiologicalReaction>
</comment>
<dbReference type="Pfam" id="PF10093">
    <property type="entry name" value="EarP"/>
    <property type="match status" value="1"/>
</dbReference>
<dbReference type="GO" id="GO:0106361">
    <property type="term" value="F:protein-arginine rhamnosyltransferase activity"/>
    <property type="evidence" value="ECO:0007669"/>
    <property type="project" value="InterPro"/>
</dbReference>
<evidence type="ECO:0000256" key="2">
    <source>
        <dbReference type="ARBA" id="ARBA00022679"/>
    </source>
</evidence>
<evidence type="ECO:0000256" key="3">
    <source>
        <dbReference type="ARBA" id="ARBA00024303"/>
    </source>
</evidence>
<organism evidence="8 9">
    <name type="scientific">Sutterella megalosphaeroides</name>
    <dbReference type="NCBI Taxonomy" id="2494234"/>
    <lineage>
        <taxon>Bacteria</taxon>
        <taxon>Pseudomonadati</taxon>
        <taxon>Pseudomonadota</taxon>
        <taxon>Betaproteobacteria</taxon>
        <taxon>Burkholderiales</taxon>
        <taxon>Sutterellaceae</taxon>
        <taxon>Sutterella</taxon>
    </lineage>
</organism>
<dbReference type="KEGG" id="sutt:SUTMEG_15910"/>
<dbReference type="AlphaFoldDB" id="A0A2Z6ICP8"/>
<dbReference type="Proteomes" id="UP000271003">
    <property type="component" value="Chromosome"/>
</dbReference>
<evidence type="ECO:0000256" key="5">
    <source>
        <dbReference type="ARBA" id="ARBA00024416"/>
    </source>
</evidence>
<evidence type="ECO:0000256" key="1">
    <source>
        <dbReference type="ARBA" id="ARBA00022676"/>
    </source>
</evidence>
<comment type="similarity">
    <text evidence="4">Belongs to the glycosyltransferase 104 family.</text>
</comment>
<comment type="function">
    <text evidence="3">Protein-arginine rhamnosyltransferase that catalyzes the transfer of a single rhamnose to elongation factor P (EF-P) on 'Lys-32', a modification required for EF-P-dependent rescue of polyproline stalled ribosomes.</text>
</comment>
<name>A0A2Z6ICP8_9BURK</name>
<reference evidence="8 9" key="1">
    <citation type="journal article" date="2018" name="Int. J. Syst. Evol. Microbiol.">
        <title>Mesosutterella multiformis gen. nov., sp. nov., a member of the family Sutterellaceae and Sutterella megalosphaeroides sp. nov., isolated from human faeces.</title>
        <authorList>
            <person name="Sakamoto M."/>
            <person name="Ikeyama N."/>
            <person name="Kunihiro T."/>
            <person name="Iino T."/>
            <person name="Yuki M."/>
            <person name="Ohkuma M."/>
        </authorList>
    </citation>
    <scope>NUCLEOTIDE SEQUENCE [LARGE SCALE GENOMIC DNA]</scope>
    <source>
        <strain evidence="8 9">6FBBBH3</strain>
    </source>
</reference>
<gene>
    <name evidence="8" type="ORF">SUTMEG_15910</name>
</gene>
<keyword evidence="1" id="KW-0328">Glycosyltransferase</keyword>
<proteinExistence type="inferred from homology"/>
<sequence length="400" mass="44186">MIDNFGDAGVTWRLARRLRDLGLAVRLVVDRPDVLAKLVPELDPDQAESVVRGIAVARWDDRAACAAEVLAELEIPAGKAHEESEEHASEGAFARSASDLTIEAFGCRLPEAVEALLARSREERVARGLPAEGSGFLYMNLDYLSAEDWVEACHDVWGLHPNLPLRKLWYFPGFTARTGGLLIEDNLREDTEDFAHRRDDILRALGAKPERPALFLFAYPVNALARLADGIAASAAVEPLTVLAAPGAAGDEIERLLQGRAGVDVCRTPFVPQEAFDDLLRASDAVVIRGEDSFVRAQLAGKSLLWATYPTEDNAHLIKMDAWLARVVPALAETDPESARILETANREWLSGELEPETFAAWWRSRGAIERGMARWRDRLFAHGDLARRIVERAERVEGS</sequence>
<dbReference type="EMBL" id="AP018786">
    <property type="protein sequence ID" value="BBF23700.1"/>
    <property type="molecule type" value="Genomic_DNA"/>
</dbReference>
<accession>A0A2Z6ICP8</accession>
<keyword evidence="2" id="KW-0808">Transferase</keyword>
<keyword evidence="9" id="KW-1185">Reference proteome</keyword>
<evidence type="ECO:0000256" key="7">
    <source>
        <dbReference type="ARBA" id="ARBA00048472"/>
    </source>
</evidence>
<protein>
    <recommendedName>
        <fullName evidence="5">Protein-arginine rhamnosyltransferase</fullName>
    </recommendedName>
    <alternativeName>
        <fullName evidence="6">EF-P arginine rhamnosyltransferase</fullName>
    </alternativeName>
</protein>
<evidence type="ECO:0000256" key="6">
    <source>
        <dbReference type="ARBA" id="ARBA00030025"/>
    </source>
</evidence>
<evidence type="ECO:0000313" key="8">
    <source>
        <dbReference type="EMBL" id="BBF23700.1"/>
    </source>
</evidence>
<evidence type="ECO:0000256" key="4">
    <source>
        <dbReference type="ARBA" id="ARBA00024346"/>
    </source>
</evidence>
<dbReference type="InterPro" id="IPR016633">
    <property type="entry name" value="EarP"/>
</dbReference>
<evidence type="ECO:0000313" key="9">
    <source>
        <dbReference type="Proteomes" id="UP000271003"/>
    </source>
</evidence>